<evidence type="ECO:0008006" key="4">
    <source>
        <dbReference type="Google" id="ProtNLM"/>
    </source>
</evidence>
<proteinExistence type="predicted"/>
<name>A0ABV2W4X1_9ACTN</name>
<protein>
    <recommendedName>
        <fullName evidence="4">LPXTG cell wall anchor domain-containing protein</fullName>
    </recommendedName>
</protein>
<gene>
    <name evidence="2" type="ORF">ABZ508_14650</name>
</gene>
<accession>A0ABV2W4X1</accession>
<feature type="transmembrane region" description="Helical" evidence="1">
    <location>
        <begin position="20"/>
        <end position="37"/>
    </location>
</feature>
<organism evidence="2 3">
    <name type="scientific">Streptomyces lavendulocolor</name>
    <dbReference type="NCBI Taxonomy" id="67316"/>
    <lineage>
        <taxon>Bacteria</taxon>
        <taxon>Bacillati</taxon>
        <taxon>Actinomycetota</taxon>
        <taxon>Actinomycetes</taxon>
        <taxon>Kitasatosporales</taxon>
        <taxon>Streptomycetaceae</taxon>
        <taxon>Streptomyces</taxon>
    </lineage>
</organism>
<evidence type="ECO:0000313" key="2">
    <source>
        <dbReference type="EMBL" id="MEU0708589.1"/>
    </source>
</evidence>
<keyword evidence="1" id="KW-0472">Membrane</keyword>
<evidence type="ECO:0000256" key="1">
    <source>
        <dbReference type="SAM" id="Phobius"/>
    </source>
</evidence>
<dbReference type="EMBL" id="JBEXZR010000011">
    <property type="protein sequence ID" value="MEU0708589.1"/>
    <property type="molecule type" value="Genomic_DNA"/>
</dbReference>
<sequence length="42" mass="4527">MLPTEAAPLAYKGLGTMPTWFIVAVVVLAAVCIGLAVNRRRR</sequence>
<dbReference type="Proteomes" id="UP001550378">
    <property type="component" value="Unassembled WGS sequence"/>
</dbReference>
<dbReference type="RefSeq" id="WP_359657572.1">
    <property type="nucleotide sequence ID" value="NZ_JBEXZP010000206.1"/>
</dbReference>
<comment type="caution">
    <text evidence="2">The sequence shown here is derived from an EMBL/GenBank/DDBJ whole genome shotgun (WGS) entry which is preliminary data.</text>
</comment>
<keyword evidence="1" id="KW-1133">Transmembrane helix</keyword>
<reference evidence="2 3" key="1">
    <citation type="submission" date="2024-06" db="EMBL/GenBank/DDBJ databases">
        <title>The Natural Products Discovery Center: Release of the First 8490 Sequenced Strains for Exploring Actinobacteria Biosynthetic Diversity.</title>
        <authorList>
            <person name="Kalkreuter E."/>
            <person name="Kautsar S.A."/>
            <person name="Yang D."/>
            <person name="Bader C.D."/>
            <person name="Teijaro C.N."/>
            <person name="Fluegel L."/>
            <person name="Davis C.M."/>
            <person name="Simpson J.R."/>
            <person name="Lauterbach L."/>
            <person name="Steele A.D."/>
            <person name="Gui C."/>
            <person name="Meng S."/>
            <person name="Li G."/>
            <person name="Viehrig K."/>
            <person name="Ye F."/>
            <person name="Su P."/>
            <person name="Kiefer A.F."/>
            <person name="Nichols A."/>
            <person name="Cepeda A.J."/>
            <person name="Yan W."/>
            <person name="Fan B."/>
            <person name="Jiang Y."/>
            <person name="Adhikari A."/>
            <person name="Zheng C.-J."/>
            <person name="Schuster L."/>
            <person name="Cowan T.M."/>
            <person name="Smanski M.J."/>
            <person name="Chevrette M.G."/>
            <person name="De Carvalho L.P.S."/>
            <person name="Shen B."/>
        </authorList>
    </citation>
    <scope>NUCLEOTIDE SEQUENCE [LARGE SCALE GENOMIC DNA]</scope>
    <source>
        <strain evidence="2 3">NPDC006337</strain>
    </source>
</reference>
<keyword evidence="3" id="KW-1185">Reference proteome</keyword>
<keyword evidence="1" id="KW-0812">Transmembrane</keyword>
<evidence type="ECO:0000313" key="3">
    <source>
        <dbReference type="Proteomes" id="UP001550378"/>
    </source>
</evidence>